<dbReference type="OrthoDB" id="7061039at2"/>
<protein>
    <recommendedName>
        <fullName evidence="3">DNA methylase</fullName>
    </recommendedName>
</protein>
<evidence type="ECO:0000313" key="1">
    <source>
        <dbReference type="EMBL" id="SDG17982.1"/>
    </source>
</evidence>
<evidence type="ECO:0008006" key="3">
    <source>
        <dbReference type="Google" id="ProtNLM"/>
    </source>
</evidence>
<dbReference type="AlphaFoldDB" id="A0A1G7S4U5"/>
<organism evidence="1 2">
    <name type="scientific">Limimonas halophila</name>
    <dbReference type="NCBI Taxonomy" id="1082479"/>
    <lineage>
        <taxon>Bacteria</taxon>
        <taxon>Pseudomonadati</taxon>
        <taxon>Pseudomonadota</taxon>
        <taxon>Alphaproteobacteria</taxon>
        <taxon>Rhodospirillales</taxon>
        <taxon>Rhodovibrionaceae</taxon>
        <taxon>Limimonas</taxon>
    </lineage>
</organism>
<keyword evidence="2" id="KW-1185">Reference proteome</keyword>
<sequence>MAQSPAHKFGQKIGNLLEDITYPALCEFCQGRDLFVDKKGERPGVRRGQLVKWQDKYGNDHDLDFVIEKKGCARNSGRPIAFVEAAWRRYTKHSRNKAQEIQGALLPIFERYWQEHPFLGAIIAGEFTKESIKQLRSQNFNIVYIRYDDIVKAFGKHGIFINFGEQTPEKDYLEAVRAIENLSEDEWNEIINKVYISAQTEFQDFFERLRKVLDRVIDRVAIIPLHGEEHEFGSPEEAKNFIDSYSETNDQGTFRKYEVRVKYSNGDKIEAEFRDKERVKEFLEYSAI</sequence>
<reference evidence="1 2" key="1">
    <citation type="submission" date="2016-10" db="EMBL/GenBank/DDBJ databases">
        <authorList>
            <person name="de Groot N.N."/>
        </authorList>
    </citation>
    <scope>NUCLEOTIDE SEQUENCE [LARGE SCALE GENOMIC DNA]</scope>
    <source>
        <strain evidence="1 2">DSM 25584</strain>
    </source>
</reference>
<name>A0A1G7S4U5_9PROT</name>
<evidence type="ECO:0000313" key="2">
    <source>
        <dbReference type="Proteomes" id="UP000199415"/>
    </source>
</evidence>
<dbReference type="EMBL" id="FNCE01000006">
    <property type="protein sequence ID" value="SDG17982.1"/>
    <property type="molecule type" value="Genomic_DNA"/>
</dbReference>
<dbReference type="RefSeq" id="WP_090020147.1">
    <property type="nucleotide sequence ID" value="NZ_FNCE01000006.1"/>
</dbReference>
<accession>A0A1G7S4U5</accession>
<dbReference type="Proteomes" id="UP000199415">
    <property type="component" value="Unassembled WGS sequence"/>
</dbReference>
<proteinExistence type="predicted"/>
<gene>
    <name evidence="1" type="ORF">SAMN05216241_106119</name>
</gene>